<evidence type="ECO:0000256" key="1">
    <source>
        <dbReference type="SAM" id="MobiDB-lite"/>
    </source>
</evidence>
<dbReference type="GeneID" id="117563359"/>
<name>A0A6P8W1N2_DROAB</name>
<dbReference type="RefSeq" id="XP_034097540.1">
    <property type="nucleotide sequence ID" value="XM_034241649.2"/>
</dbReference>
<proteinExistence type="predicted"/>
<dbReference type="RefSeq" id="XP_034097539.1">
    <property type="nucleotide sequence ID" value="XM_034241648.2"/>
</dbReference>
<sequence length="1180" mass="133191">MSYLAGEPVPPGFEHEIGRTAVIQKQIESFNDGPLIGTEYVVELHENGQIRPDYFCVLCNTCNDVRSIFIHWTSVTHRTNYLRTHYQKAFDLLQQMRRSSSNSPEQVLKITTKLVQIIEQQHGRSTQILAIDGDYFRRYRAKICAQVRDKSHYDECSGPDFIKEMRQFISDTKPPMESQSIVLDAISSDDDEVYFTPTTPQQQQQQNVKKSRKKQEEQQPAYRAVTTASTVVPTAGALTTTAGLKALPTPKELSMQASQIAQERYKWEKFRCVLERQLKELRDVNETYETSPEKHPDYSVEWKQFWNRRYKQLQEEKKCDPNSYDYKPEWISYWKDRRVELFNTAVNKIKKELQEKFQLGDEDEDNTKLLMERYKIRVSSPKADNANAATTTGSQAATTLGVRRKPNYRSSSNRAGNGCMSSESIIDISDDEQAPSGPSATRPHRRPPYGRSLSRSESPKRDRRLGRGRSRSRSPMASRRLSRSRSPSPYSRSRNISQSSRGHDDYGRDRERDDYYRNRDRDRSASYSRSRNYDEPMETFRVLDSRLYPEYSGQRKDSPASTTAAVATASSKEVEEEHDGRITVVTVLRMLSALEDHLGSLGPKALNMLSKALAMEKIKPNAADDLLLNEDNCVFMETIKEKLKGILIAQVLDDPQKVRVVKKLISNIATVIFQVTSNDVKETGAQADASSHSGDLAKKSLKDYQLPYDRQLVSSKLANALIVNGVDDMSVDDMNRLLHFFTLLAKTHHTRRQTDRSLNSGLNFSEAVARLGLKTSLDSEAICNQDDINLKVLIQEVENHFAAKDNSNDQLQHQPQQQQQQQQQNCVNESSNGMDLLSDSDLQTLLNNFKFLSNEEQVHLVSHLRKLEVLEPARVERLRKFVNMAELSSDGESCSDYLLRVVTNVRPGAASATTANSLDAMRRKSSDQQLGTTAAAATTAAGKLPMRNFTLDEDDEDDDYEFSDLIKKANETHANGTTTTLLSGNNSNTDNSNNIGSNNNKTSTSGSNQIGGLPSTANALTFKPATSAKISLKDTENIIANLMGTLTNNSSHGANKSQQLSQQSFGGNKRLCFPGGRFYDFASDQQQQQQQSLSPTSNPANSYQNMQQQQQQLPGGYSMNNFNAYGQQQINPWANNGAYNNMPQQQNYMPQQQQQQNYLPQQPPYTNNNNSGNNMFGGHH</sequence>
<dbReference type="OrthoDB" id="5877502at2759"/>
<protein>
    <submittedName>
        <fullName evidence="3 4">Uncharacterized protein CG7065-like</fullName>
    </submittedName>
</protein>
<feature type="region of interest" description="Disordered" evidence="1">
    <location>
        <begin position="381"/>
        <end position="532"/>
    </location>
</feature>
<feature type="region of interest" description="Disordered" evidence="1">
    <location>
        <begin position="1134"/>
        <end position="1180"/>
    </location>
</feature>
<gene>
    <name evidence="3 4" type="primary">LOC117563359</name>
</gene>
<feature type="compositionally biased region" description="Basic residues" evidence="1">
    <location>
        <begin position="461"/>
        <end position="472"/>
    </location>
</feature>
<organism evidence="2 3">
    <name type="scientific">Drosophila albomicans</name>
    <name type="common">Fruit fly</name>
    <dbReference type="NCBI Taxonomy" id="7291"/>
    <lineage>
        <taxon>Eukaryota</taxon>
        <taxon>Metazoa</taxon>
        <taxon>Ecdysozoa</taxon>
        <taxon>Arthropoda</taxon>
        <taxon>Hexapoda</taxon>
        <taxon>Insecta</taxon>
        <taxon>Pterygota</taxon>
        <taxon>Neoptera</taxon>
        <taxon>Endopterygota</taxon>
        <taxon>Diptera</taxon>
        <taxon>Brachycera</taxon>
        <taxon>Muscomorpha</taxon>
        <taxon>Ephydroidea</taxon>
        <taxon>Drosophilidae</taxon>
        <taxon>Drosophila</taxon>
    </lineage>
</organism>
<evidence type="ECO:0000313" key="3">
    <source>
        <dbReference type="RefSeq" id="XP_034097539.1"/>
    </source>
</evidence>
<feature type="compositionally biased region" description="Basic and acidic residues" evidence="1">
    <location>
        <begin position="501"/>
        <end position="524"/>
    </location>
</feature>
<reference evidence="3 4" key="1">
    <citation type="submission" date="2025-04" db="UniProtKB">
        <authorList>
            <consortium name="RefSeq"/>
        </authorList>
    </citation>
    <scope>IDENTIFICATION</scope>
    <source>
        <strain evidence="3 4">15112-1751.03</strain>
        <tissue evidence="3 4">Whole Adult</tissue>
    </source>
</reference>
<feature type="region of interest" description="Disordered" evidence="1">
    <location>
        <begin position="551"/>
        <end position="574"/>
    </location>
</feature>
<dbReference type="AlphaFoldDB" id="A0A6P8W1N2"/>
<accession>A0A6P8W1N2</accession>
<keyword evidence="2" id="KW-1185">Reference proteome</keyword>
<feature type="region of interest" description="Disordered" evidence="1">
    <location>
        <begin position="1083"/>
        <end position="1120"/>
    </location>
</feature>
<feature type="region of interest" description="Disordered" evidence="1">
    <location>
        <begin position="807"/>
        <end position="833"/>
    </location>
</feature>
<evidence type="ECO:0000313" key="4">
    <source>
        <dbReference type="RefSeq" id="XP_034097540.1"/>
    </source>
</evidence>
<feature type="compositionally biased region" description="Low complexity" evidence="1">
    <location>
        <begin position="560"/>
        <end position="571"/>
    </location>
</feature>
<feature type="compositionally biased region" description="Low complexity" evidence="1">
    <location>
        <begin position="386"/>
        <end position="399"/>
    </location>
</feature>
<feature type="compositionally biased region" description="Polar residues" evidence="1">
    <location>
        <begin position="1092"/>
        <end position="1106"/>
    </location>
</feature>
<feature type="compositionally biased region" description="Low complexity" evidence="1">
    <location>
        <begin position="1139"/>
        <end position="1174"/>
    </location>
</feature>
<feature type="compositionally biased region" description="Low complexity" evidence="1">
    <location>
        <begin position="473"/>
        <end position="494"/>
    </location>
</feature>
<evidence type="ECO:0000313" key="2">
    <source>
        <dbReference type="Proteomes" id="UP000515160"/>
    </source>
</evidence>
<feature type="region of interest" description="Disordered" evidence="1">
    <location>
        <begin position="199"/>
        <end position="223"/>
    </location>
</feature>
<feature type="compositionally biased region" description="Low complexity" evidence="1">
    <location>
        <begin position="810"/>
        <end position="824"/>
    </location>
</feature>
<feature type="region of interest" description="Disordered" evidence="1">
    <location>
        <begin position="976"/>
        <end position="1012"/>
    </location>
</feature>
<dbReference type="Proteomes" id="UP000515160">
    <property type="component" value="Chromosome 2L"/>
</dbReference>
<feature type="compositionally biased region" description="Low complexity" evidence="1">
    <location>
        <begin position="976"/>
        <end position="1008"/>
    </location>
</feature>